<evidence type="ECO:0000313" key="5">
    <source>
        <dbReference type="EMBL" id="EGJ35268.1"/>
    </source>
</evidence>
<dbReference type="InterPro" id="IPR036736">
    <property type="entry name" value="ACP-like_sf"/>
</dbReference>
<dbReference type="PANTHER" id="PTHR44845">
    <property type="entry name" value="CARRIER DOMAIN-CONTAINING PROTEIN"/>
    <property type="match status" value="1"/>
</dbReference>
<dbReference type="Pfam" id="PF00550">
    <property type="entry name" value="PP-binding"/>
    <property type="match status" value="1"/>
</dbReference>
<evidence type="ECO:0000259" key="3">
    <source>
        <dbReference type="PROSITE" id="PS50075"/>
    </source>
</evidence>
<dbReference type="EMBL" id="GL890823">
    <property type="protein sequence ID" value="EGJ35268.1"/>
    <property type="molecule type" value="Genomic_DNA"/>
</dbReference>
<dbReference type="PROSITE" id="PS50075">
    <property type="entry name" value="CARRIER"/>
    <property type="match status" value="1"/>
</dbReference>
<proteinExistence type="predicted"/>
<dbReference type="EMBL" id="HQ696501">
    <property type="protein sequence ID" value="AEE88293.1"/>
    <property type="molecule type" value="Genomic_DNA"/>
</dbReference>
<dbReference type="PROSITE" id="PS00012">
    <property type="entry name" value="PHOSPHOPANTETHEINE"/>
    <property type="match status" value="1"/>
</dbReference>
<dbReference type="Proteomes" id="UP000003959">
    <property type="component" value="Unassembled WGS sequence"/>
</dbReference>
<organism evidence="5 6">
    <name type="scientific">Moorena producens 3L</name>
    <dbReference type="NCBI Taxonomy" id="489825"/>
    <lineage>
        <taxon>Bacteria</taxon>
        <taxon>Bacillati</taxon>
        <taxon>Cyanobacteriota</taxon>
        <taxon>Cyanophyceae</taxon>
        <taxon>Coleofasciculales</taxon>
        <taxon>Coleofasciculaceae</taxon>
        <taxon>Moorena</taxon>
    </lineage>
</organism>
<feature type="domain" description="Carrier" evidence="3">
    <location>
        <begin position="14"/>
        <end position="91"/>
    </location>
</feature>
<keyword evidence="2" id="KW-0597">Phosphoprotein</keyword>
<gene>
    <name evidence="5" type="ORF">LYNGBM3L_06570</name>
</gene>
<dbReference type="AlphaFoldDB" id="F4XJI8"/>
<sequence length="95" mass="10761">MSNSTELPISDVVVPQTETEKQLAEIWKDVLSVETISIEDRFMDIGGNSINLVEVVNQVTEKMGVSIKARWFFDKHKSTIAELSKEIDAVREQTH</sequence>
<dbReference type="InterPro" id="IPR009081">
    <property type="entry name" value="PP-bd_ACP"/>
</dbReference>
<reference evidence="5" key="2">
    <citation type="journal article" date="2011" name="Proc. Natl. Acad. Sci. U.S.A.">
        <title>Genomic insights into the physiology and ecology of the marine filamentous cyanobacterium Lyngbya majuscula.</title>
        <authorList>
            <person name="Jones A.C."/>
            <person name="Monroe E.A."/>
            <person name="Podell S."/>
            <person name="Hess W.R."/>
            <person name="Klages S."/>
            <person name="Esquenazi E."/>
            <person name="Niessen S."/>
            <person name="Hoover H."/>
            <person name="Rothmann M."/>
            <person name="Lasken R.S."/>
            <person name="Yates J.R.III."/>
            <person name="Reinhardt R."/>
            <person name="Kube M."/>
            <person name="Burkart M.D."/>
            <person name="Allen E.E."/>
            <person name="Dorrestein P.C."/>
            <person name="Gerwick W.H."/>
            <person name="Gerwick L."/>
        </authorList>
    </citation>
    <scope>NUCLEOTIDE SEQUENCE</scope>
    <source>
        <strain evidence="5">3L</strain>
    </source>
</reference>
<dbReference type="eggNOG" id="COG0236">
    <property type="taxonomic scope" value="Bacteria"/>
</dbReference>
<reference evidence="4 6" key="1">
    <citation type="journal article" date="2011" name="Proc. Natl. Acad. Sci. U.S.A.">
        <title>Genomic insights into the physiology and ecology of the marine filamentous cyanobacterium Lyngbya majuscula.</title>
        <authorList>
            <person name="Jones A.C."/>
            <person name="Monroe E.A."/>
            <person name="Podell S."/>
            <person name="Hess W.R."/>
            <person name="Klages S."/>
            <person name="Esquenazi E."/>
            <person name="Niessen S."/>
            <person name="Hoover H."/>
            <person name="Rothmann M."/>
            <person name="Lasken R.S."/>
            <person name="Yates J.R.III."/>
            <person name="Reinhardt R."/>
            <person name="Kube M."/>
            <person name="Burkart M.D."/>
            <person name="Allen E.E."/>
            <person name="Dorrestein P.C."/>
            <person name="Gerwick W.H."/>
            <person name="Gerwick L."/>
        </authorList>
    </citation>
    <scope>NUCLEOTIDE SEQUENCE [LARGE SCALE GENOMIC DNA]</scope>
    <source>
        <strain evidence="4 6">3L</strain>
    </source>
</reference>
<dbReference type="SMR" id="F4XJI8"/>
<protein>
    <submittedName>
        <fullName evidence="4">BarA</fullName>
    </submittedName>
    <submittedName>
        <fullName evidence="5">Phosphopantetheine attachment site protein</fullName>
    </submittedName>
</protein>
<dbReference type="InterPro" id="IPR006162">
    <property type="entry name" value="Ppantetheine_attach_site"/>
</dbReference>
<dbReference type="Gene3D" id="1.10.1200.10">
    <property type="entry name" value="ACP-like"/>
    <property type="match status" value="1"/>
</dbReference>
<dbReference type="RefSeq" id="WP_008178628.1">
    <property type="nucleotide sequence ID" value="NZ_GL890823.1"/>
</dbReference>
<evidence type="ECO:0000256" key="2">
    <source>
        <dbReference type="ARBA" id="ARBA00022553"/>
    </source>
</evidence>
<evidence type="ECO:0000313" key="6">
    <source>
        <dbReference type="Proteomes" id="UP000003959"/>
    </source>
</evidence>
<dbReference type="HOGENOM" id="CLU_2491821_0_0_3"/>
<dbReference type="PANTHER" id="PTHR44845:SF6">
    <property type="entry name" value="BETA-ALANINE-ACTIVATING ENZYME"/>
    <property type="match status" value="1"/>
</dbReference>
<accession>F4XJI8</accession>
<keyword evidence="1" id="KW-0596">Phosphopantetheine</keyword>
<evidence type="ECO:0000256" key="1">
    <source>
        <dbReference type="ARBA" id="ARBA00022450"/>
    </source>
</evidence>
<keyword evidence="6" id="KW-1185">Reference proteome</keyword>
<evidence type="ECO:0000313" key="4">
    <source>
        <dbReference type="EMBL" id="AEE88293.1"/>
    </source>
</evidence>
<dbReference type="SUPFAM" id="SSF47336">
    <property type="entry name" value="ACP-like"/>
    <property type="match status" value="1"/>
</dbReference>
<name>F4XJI8_9CYAN</name>
<dbReference type="OrthoDB" id="9765680at2"/>